<feature type="transmembrane region" description="Helical" evidence="1">
    <location>
        <begin position="95"/>
        <end position="117"/>
    </location>
</feature>
<evidence type="ECO:0000256" key="1">
    <source>
        <dbReference type="SAM" id="Phobius"/>
    </source>
</evidence>
<dbReference type="Proteomes" id="UP000321118">
    <property type="component" value="Unassembled WGS sequence"/>
</dbReference>
<protein>
    <recommendedName>
        <fullName evidence="4">DUF998 domain-containing protein</fullName>
    </recommendedName>
</protein>
<sequence length="307" mass="33552">MQRDHRSMAAQQLRGSSDPYLAHETYRHLRLMLVALPGLLLLALVGAAFAFGPGSVQGSISAYYLGPMRDVFVGCMVGIAVCLVAYRGEALEDYALDLAGFYALFVAFVPTQLAATLAELETAQERAEVISSLRVTIAAVLLVTLAFLVAEAGEKRRAYGELMKNTVTRWFFRLSTVLVVAFLVLLVWRAVEGTTFDNVHLAATVLLIVSMATAVASYAWPGPTGASRRPRAARSTPGGTRTYVVIFWLMVAGIGVYAAFSRTDYAAIVTELWELGLFMAFWFIQTREKWDPPVTPAAAARDVRIES</sequence>
<gene>
    <name evidence="2" type="ORF">CXY01_07200</name>
</gene>
<feature type="transmembrane region" description="Helical" evidence="1">
    <location>
        <begin position="242"/>
        <end position="260"/>
    </location>
</feature>
<feature type="transmembrane region" description="Helical" evidence="1">
    <location>
        <begin position="200"/>
        <end position="221"/>
    </location>
</feature>
<dbReference type="AlphaFoldDB" id="A0A510V4J5"/>
<evidence type="ECO:0008006" key="4">
    <source>
        <dbReference type="Google" id="ProtNLM"/>
    </source>
</evidence>
<dbReference type="EMBL" id="BJUB01000002">
    <property type="protein sequence ID" value="GEK20200.1"/>
    <property type="molecule type" value="Genomic_DNA"/>
</dbReference>
<feature type="transmembrane region" description="Helical" evidence="1">
    <location>
        <begin position="129"/>
        <end position="150"/>
    </location>
</feature>
<comment type="caution">
    <text evidence="2">The sequence shown here is derived from an EMBL/GenBank/DDBJ whole genome shotgun (WGS) entry which is preliminary data.</text>
</comment>
<feature type="transmembrane region" description="Helical" evidence="1">
    <location>
        <begin position="170"/>
        <end position="188"/>
    </location>
</feature>
<accession>A0A510V4J5</accession>
<proteinExistence type="predicted"/>
<reference evidence="2 3" key="1">
    <citation type="submission" date="2019-07" db="EMBL/GenBank/DDBJ databases">
        <title>Whole genome shotgun sequence of Cellulomonas xylanilytica NBRC 101102.</title>
        <authorList>
            <person name="Hosoyama A."/>
            <person name="Uohara A."/>
            <person name="Ohji S."/>
            <person name="Ichikawa N."/>
        </authorList>
    </citation>
    <scope>NUCLEOTIDE SEQUENCE [LARGE SCALE GENOMIC DNA]</scope>
    <source>
        <strain evidence="2 3">NBRC 101102</strain>
    </source>
</reference>
<feature type="transmembrane region" description="Helical" evidence="1">
    <location>
        <begin position="266"/>
        <end position="284"/>
    </location>
</feature>
<keyword evidence="1" id="KW-0472">Membrane</keyword>
<feature type="transmembrane region" description="Helical" evidence="1">
    <location>
        <begin position="31"/>
        <end position="51"/>
    </location>
</feature>
<keyword evidence="3" id="KW-1185">Reference proteome</keyword>
<evidence type="ECO:0000313" key="3">
    <source>
        <dbReference type="Proteomes" id="UP000321118"/>
    </source>
</evidence>
<feature type="transmembrane region" description="Helical" evidence="1">
    <location>
        <begin position="71"/>
        <end position="88"/>
    </location>
</feature>
<organism evidence="2 3">
    <name type="scientific">Cellulomonas xylanilytica</name>
    <dbReference type="NCBI Taxonomy" id="233583"/>
    <lineage>
        <taxon>Bacteria</taxon>
        <taxon>Bacillati</taxon>
        <taxon>Actinomycetota</taxon>
        <taxon>Actinomycetes</taxon>
        <taxon>Micrococcales</taxon>
        <taxon>Cellulomonadaceae</taxon>
        <taxon>Cellulomonas</taxon>
    </lineage>
</organism>
<keyword evidence="1" id="KW-1133">Transmembrane helix</keyword>
<name>A0A510V4J5_9CELL</name>
<evidence type="ECO:0000313" key="2">
    <source>
        <dbReference type="EMBL" id="GEK20200.1"/>
    </source>
</evidence>
<keyword evidence="1" id="KW-0812">Transmembrane</keyword>